<dbReference type="Proteomes" id="UP000708208">
    <property type="component" value="Unassembled WGS sequence"/>
</dbReference>
<comment type="caution">
    <text evidence="1">The sequence shown here is derived from an EMBL/GenBank/DDBJ whole genome shotgun (WGS) entry which is preliminary data.</text>
</comment>
<dbReference type="EMBL" id="CAJVCH010107893">
    <property type="protein sequence ID" value="CAG7724280.1"/>
    <property type="molecule type" value="Genomic_DNA"/>
</dbReference>
<dbReference type="AlphaFoldDB" id="A0A8J2P4Q6"/>
<accession>A0A8J2P4Q6</accession>
<gene>
    <name evidence="1" type="ORF">AFUS01_LOCUS13313</name>
</gene>
<reference evidence="1" key="1">
    <citation type="submission" date="2021-06" db="EMBL/GenBank/DDBJ databases">
        <authorList>
            <person name="Hodson N. C."/>
            <person name="Mongue J. A."/>
            <person name="Jaron S. K."/>
        </authorList>
    </citation>
    <scope>NUCLEOTIDE SEQUENCE</scope>
</reference>
<sequence>MLDVLNQKKHFKIRTNKQKTPEIRHTIRDTHLTVSLPLRCLGCRRRLDEGIPTDPELASLQILYMTCTSCRTKFDYLRTAQDAMKKQEKINLELDPNYNSATCEVEVSNRTIISRIKFLLGLIFQGAFRNWDSKVMQRKGDSSVPQMEQV</sequence>
<protein>
    <submittedName>
        <fullName evidence="1">Uncharacterized protein</fullName>
    </submittedName>
</protein>
<name>A0A8J2P4Q6_9HEXA</name>
<evidence type="ECO:0000313" key="1">
    <source>
        <dbReference type="EMBL" id="CAG7724280.1"/>
    </source>
</evidence>
<organism evidence="1 2">
    <name type="scientific">Allacma fusca</name>
    <dbReference type="NCBI Taxonomy" id="39272"/>
    <lineage>
        <taxon>Eukaryota</taxon>
        <taxon>Metazoa</taxon>
        <taxon>Ecdysozoa</taxon>
        <taxon>Arthropoda</taxon>
        <taxon>Hexapoda</taxon>
        <taxon>Collembola</taxon>
        <taxon>Symphypleona</taxon>
        <taxon>Sminthuridae</taxon>
        <taxon>Allacma</taxon>
    </lineage>
</organism>
<evidence type="ECO:0000313" key="2">
    <source>
        <dbReference type="Proteomes" id="UP000708208"/>
    </source>
</evidence>
<keyword evidence="2" id="KW-1185">Reference proteome</keyword>
<proteinExistence type="predicted"/>